<reference evidence="1" key="2">
    <citation type="journal article" date="2020" name="Nat. Commun.">
        <title>Large-scale genome sequencing of mycorrhizal fungi provides insights into the early evolution of symbiotic traits.</title>
        <authorList>
            <person name="Miyauchi S."/>
            <person name="Kiss E."/>
            <person name="Kuo A."/>
            <person name="Drula E."/>
            <person name="Kohler A."/>
            <person name="Sanchez-Garcia M."/>
            <person name="Morin E."/>
            <person name="Andreopoulos B."/>
            <person name="Barry K.W."/>
            <person name="Bonito G."/>
            <person name="Buee M."/>
            <person name="Carver A."/>
            <person name="Chen C."/>
            <person name="Cichocki N."/>
            <person name="Clum A."/>
            <person name="Culley D."/>
            <person name="Crous P.W."/>
            <person name="Fauchery L."/>
            <person name="Girlanda M."/>
            <person name="Hayes R.D."/>
            <person name="Keri Z."/>
            <person name="LaButti K."/>
            <person name="Lipzen A."/>
            <person name="Lombard V."/>
            <person name="Magnuson J."/>
            <person name="Maillard F."/>
            <person name="Murat C."/>
            <person name="Nolan M."/>
            <person name="Ohm R.A."/>
            <person name="Pangilinan J."/>
            <person name="Pereira M.F."/>
            <person name="Perotto S."/>
            <person name="Peter M."/>
            <person name="Pfister S."/>
            <person name="Riley R."/>
            <person name="Sitrit Y."/>
            <person name="Stielow J.B."/>
            <person name="Szollosi G."/>
            <person name="Zifcakova L."/>
            <person name="Stursova M."/>
            <person name="Spatafora J.W."/>
            <person name="Tedersoo L."/>
            <person name="Vaario L.M."/>
            <person name="Yamada A."/>
            <person name="Yan M."/>
            <person name="Wang P."/>
            <person name="Xu J."/>
            <person name="Bruns T."/>
            <person name="Baldrian P."/>
            <person name="Vilgalys R."/>
            <person name="Dunand C."/>
            <person name="Henrissat B."/>
            <person name="Grigoriev I.V."/>
            <person name="Hibbett D."/>
            <person name="Nagy L.G."/>
            <person name="Martin F.M."/>
        </authorList>
    </citation>
    <scope>NUCLEOTIDE SEQUENCE</scope>
    <source>
        <strain evidence="1">Prilba</strain>
    </source>
</reference>
<reference evidence="1" key="1">
    <citation type="submission" date="2019-10" db="EMBL/GenBank/DDBJ databases">
        <authorList>
            <consortium name="DOE Joint Genome Institute"/>
            <person name="Kuo A."/>
            <person name="Miyauchi S."/>
            <person name="Kiss E."/>
            <person name="Drula E."/>
            <person name="Kohler A."/>
            <person name="Sanchez-Garcia M."/>
            <person name="Andreopoulos B."/>
            <person name="Barry K.W."/>
            <person name="Bonito G."/>
            <person name="Buee M."/>
            <person name="Carver A."/>
            <person name="Chen C."/>
            <person name="Cichocki N."/>
            <person name="Clum A."/>
            <person name="Culley D."/>
            <person name="Crous P.W."/>
            <person name="Fauchery L."/>
            <person name="Girlanda M."/>
            <person name="Hayes R."/>
            <person name="Keri Z."/>
            <person name="LaButti K."/>
            <person name="Lipzen A."/>
            <person name="Lombard V."/>
            <person name="Magnuson J."/>
            <person name="Maillard F."/>
            <person name="Morin E."/>
            <person name="Murat C."/>
            <person name="Nolan M."/>
            <person name="Ohm R."/>
            <person name="Pangilinan J."/>
            <person name="Pereira M."/>
            <person name="Perotto S."/>
            <person name="Peter M."/>
            <person name="Riley R."/>
            <person name="Sitrit Y."/>
            <person name="Stielow B."/>
            <person name="Szollosi G."/>
            <person name="Zifcakova L."/>
            <person name="Stursova M."/>
            <person name="Spatafora J.W."/>
            <person name="Tedersoo L."/>
            <person name="Vaario L.-M."/>
            <person name="Yamada A."/>
            <person name="Yan M."/>
            <person name="Wang P."/>
            <person name="Xu J."/>
            <person name="Bruns T."/>
            <person name="Baldrian P."/>
            <person name="Vilgalys R."/>
            <person name="Henrissat B."/>
            <person name="Grigoriev I.V."/>
            <person name="Hibbett D."/>
            <person name="Nagy L.G."/>
            <person name="Martin F.M."/>
        </authorList>
    </citation>
    <scope>NUCLEOTIDE SEQUENCE</scope>
    <source>
        <strain evidence="1">Prilba</strain>
    </source>
</reference>
<keyword evidence="2" id="KW-1185">Reference proteome</keyword>
<dbReference type="Proteomes" id="UP000759537">
    <property type="component" value="Unassembled WGS sequence"/>
</dbReference>
<proteinExistence type="predicted"/>
<name>A0A9P5MKS9_9AGAM</name>
<evidence type="ECO:0000313" key="2">
    <source>
        <dbReference type="Proteomes" id="UP000759537"/>
    </source>
</evidence>
<accession>A0A9P5MKS9</accession>
<comment type="caution">
    <text evidence="1">The sequence shown here is derived from an EMBL/GenBank/DDBJ whole genome shotgun (WGS) entry which is preliminary data.</text>
</comment>
<evidence type="ECO:0000313" key="1">
    <source>
        <dbReference type="EMBL" id="KAF8465432.1"/>
    </source>
</evidence>
<gene>
    <name evidence="1" type="ORF">DFH94DRAFT_698806</name>
</gene>
<protein>
    <submittedName>
        <fullName evidence="1">Uncharacterized protein</fullName>
    </submittedName>
</protein>
<organism evidence="1 2">
    <name type="scientific">Russula ochroleuca</name>
    <dbReference type="NCBI Taxonomy" id="152965"/>
    <lineage>
        <taxon>Eukaryota</taxon>
        <taxon>Fungi</taxon>
        <taxon>Dikarya</taxon>
        <taxon>Basidiomycota</taxon>
        <taxon>Agaricomycotina</taxon>
        <taxon>Agaricomycetes</taxon>
        <taxon>Russulales</taxon>
        <taxon>Russulaceae</taxon>
        <taxon>Russula</taxon>
    </lineage>
</organism>
<dbReference type="EMBL" id="WHVB01000047">
    <property type="protein sequence ID" value="KAF8465432.1"/>
    <property type="molecule type" value="Genomic_DNA"/>
</dbReference>
<sequence>MGGRGDGSADAGGISWRMFAKDGELSYSDILARSPPLPLVIDYFDKSYDINAEDEEGSSIFALKRDRVRRVRLRMLASNLQKFIMAIDEEYPVLEYLIMGPRVEDNSSILILPETFQAPHLRHLVLKFR</sequence>
<dbReference type="AlphaFoldDB" id="A0A9P5MKS9"/>